<evidence type="ECO:0000313" key="2">
    <source>
        <dbReference type="EMBL" id="MFD2610422.1"/>
    </source>
</evidence>
<dbReference type="SUPFAM" id="SSF47413">
    <property type="entry name" value="lambda repressor-like DNA-binding domains"/>
    <property type="match status" value="1"/>
</dbReference>
<dbReference type="InterPro" id="IPR001387">
    <property type="entry name" value="Cro/C1-type_HTH"/>
</dbReference>
<dbReference type="EMBL" id="JBHUMK010000062">
    <property type="protein sequence ID" value="MFD2610422.1"/>
    <property type="molecule type" value="Genomic_DNA"/>
</dbReference>
<dbReference type="CDD" id="cd00093">
    <property type="entry name" value="HTH_XRE"/>
    <property type="match status" value="1"/>
</dbReference>
<dbReference type="InterPro" id="IPR009057">
    <property type="entry name" value="Homeodomain-like_sf"/>
</dbReference>
<dbReference type="Gene3D" id="1.10.260.40">
    <property type="entry name" value="lambda repressor-like DNA-binding domains"/>
    <property type="match status" value="1"/>
</dbReference>
<name>A0ABW5P8H7_9DEIO</name>
<evidence type="ECO:0000259" key="1">
    <source>
        <dbReference type="PROSITE" id="PS50943"/>
    </source>
</evidence>
<accession>A0ABW5P8H7</accession>
<evidence type="ECO:0000313" key="3">
    <source>
        <dbReference type="Proteomes" id="UP001597475"/>
    </source>
</evidence>
<protein>
    <submittedName>
        <fullName evidence="2">Helix-turn-helix domain-containing protein</fullName>
    </submittedName>
</protein>
<organism evidence="2 3">
    <name type="scientific">Deinococcus taklimakanensis</name>
    <dbReference type="NCBI Taxonomy" id="536443"/>
    <lineage>
        <taxon>Bacteria</taxon>
        <taxon>Thermotogati</taxon>
        <taxon>Deinococcota</taxon>
        <taxon>Deinococci</taxon>
        <taxon>Deinococcales</taxon>
        <taxon>Deinococcaceae</taxon>
        <taxon>Deinococcus</taxon>
    </lineage>
</organism>
<dbReference type="InterPro" id="IPR010982">
    <property type="entry name" value="Lambda_DNA-bd_dom_sf"/>
</dbReference>
<sequence length="124" mass="13644">MARTLEKKTLTDWRKTRGLSVEEFAERIEVSKGAAGDYLRGRKEPGVLRAIRMAEALGVKVEQIAWDADMAPRPTAEQLPAMPEGEGVTPERLAVAREWLAAGATKVEVARAMNVSRATLYAHL</sequence>
<proteinExistence type="predicted"/>
<dbReference type="PROSITE" id="PS50943">
    <property type="entry name" value="HTH_CROC1"/>
    <property type="match status" value="1"/>
</dbReference>
<dbReference type="SMART" id="SM00530">
    <property type="entry name" value="HTH_XRE"/>
    <property type="match status" value="1"/>
</dbReference>
<gene>
    <name evidence="2" type="ORF">ACFSR9_13385</name>
</gene>
<dbReference type="RefSeq" id="WP_386846590.1">
    <property type="nucleotide sequence ID" value="NZ_JBHUMK010000062.1"/>
</dbReference>
<dbReference type="Proteomes" id="UP001597475">
    <property type="component" value="Unassembled WGS sequence"/>
</dbReference>
<dbReference type="Gene3D" id="1.10.10.60">
    <property type="entry name" value="Homeodomain-like"/>
    <property type="match status" value="1"/>
</dbReference>
<dbReference type="SUPFAM" id="SSF46689">
    <property type="entry name" value="Homeodomain-like"/>
    <property type="match status" value="1"/>
</dbReference>
<comment type="caution">
    <text evidence="2">The sequence shown here is derived from an EMBL/GenBank/DDBJ whole genome shotgun (WGS) entry which is preliminary data.</text>
</comment>
<dbReference type="Pfam" id="PF01381">
    <property type="entry name" value="HTH_3"/>
    <property type="match status" value="1"/>
</dbReference>
<dbReference type="CDD" id="cd00569">
    <property type="entry name" value="HTH_Hin_like"/>
    <property type="match status" value="1"/>
</dbReference>
<reference evidence="3" key="1">
    <citation type="journal article" date="2019" name="Int. J. Syst. Evol. Microbiol.">
        <title>The Global Catalogue of Microorganisms (GCM) 10K type strain sequencing project: providing services to taxonomists for standard genome sequencing and annotation.</title>
        <authorList>
            <consortium name="The Broad Institute Genomics Platform"/>
            <consortium name="The Broad Institute Genome Sequencing Center for Infectious Disease"/>
            <person name="Wu L."/>
            <person name="Ma J."/>
        </authorList>
    </citation>
    <scope>NUCLEOTIDE SEQUENCE [LARGE SCALE GENOMIC DNA]</scope>
    <source>
        <strain evidence="3">KCTC 33842</strain>
    </source>
</reference>
<keyword evidence="3" id="KW-1185">Reference proteome</keyword>
<feature type="domain" description="HTH cro/C1-type" evidence="1">
    <location>
        <begin position="10"/>
        <end position="64"/>
    </location>
</feature>